<feature type="transmembrane region" description="Helical" evidence="6">
    <location>
        <begin position="75"/>
        <end position="96"/>
    </location>
</feature>
<dbReference type="Proteomes" id="UP000295710">
    <property type="component" value="Unassembled WGS sequence"/>
</dbReference>
<evidence type="ECO:0000313" key="8">
    <source>
        <dbReference type="EMBL" id="TDA20421.1"/>
    </source>
</evidence>
<comment type="similarity">
    <text evidence="2">Belongs to the GtrA family.</text>
</comment>
<feature type="domain" description="GtrA/DPMS transmembrane" evidence="7">
    <location>
        <begin position="10"/>
        <end position="127"/>
    </location>
</feature>
<reference evidence="8 9" key="1">
    <citation type="journal article" date="2016" name="Nat. Microbiol.">
        <title>The Mouse Intestinal Bacterial Collection (miBC) provides host-specific insight into cultured diversity and functional potential of the gut microbiota.</title>
        <authorList>
            <person name="Lagkouvardos I."/>
            <person name="Pukall R."/>
            <person name="Abt B."/>
            <person name="Foesel B.U."/>
            <person name="Meier-Kolthoff J.P."/>
            <person name="Kumar N."/>
            <person name="Bresciani A."/>
            <person name="Martinez I."/>
            <person name="Just S."/>
            <person name="Ziegler C."/>
            <person name="Brugiroux S."/>
            <person name="Garzetti D."/>
            <person name="Wenning M."/>
            <person name="Bui T.P."/>
            <person name="Wang J."/>
            <person name="Hugenholtz F."/>
            <person name="Plugge C.M."/>
            <person name="Peterson D.A."/>
            <person name="Hornef M.W."/>
            <person name="Baines J.F."/>
            <person name="Smidt H."/>
            <person name="Walter J."/>
            <person name="Kristiansen K."/>
            <person name="Nielsen H.B."/>
            <person name="Haller D."/>
            <person name="Overmann J."/>
            <person name="Stecher B."/>
            <person name="Clavel T."/>
        </authorList>
    </citation>
    <scope>NUCLEOTIDE SEQUENCE [LARGE SCALE GENOMIC DNA]</scope>
    <source>
        <strain evidence="8 9">DSM 28560</strain>
    </source>
</reference>
<keyword evidence="4 6" id="KW-1133">Transmembrane helix</keyword>
<dbReference type="InterPro" id="IPR051401">
    <property type="entry name" value="GtrA_CellWall_Glycosyl"/>
</dbReference>
<feature type="transmembrane region" description="Helical" evidence="6">
    <location>
        <begin position="7"/>
        <end position="32"/>
    </location>
</feature>
<sequence>MVKYKRITAYMIFGILTTVVNVVAYYVCYQILKVPNVYSTIAAWCIAVVFAFLTNKPFVFQSRDWKGLTVASEAARFFGCRALTGVLEVVLMYLLVDMLSLQGTVMKILTNIAVIILNYIAGRYFVFDR</sequence>
<evidence type="ECO:0000256" key="4">
    <source>
        <dbReference type="ARBA" id="ARBA00022989"/>
    </source>
</evidence>
<comment type="caution">
    <text evidence="8">The sequence shown here is derived from an EMBL/GenBank/DDBJ whole genome shotgun (WGS) entry which is preliminary data.</text>
</comment>
<feature type="transmembrane region" description="Helical" evidence="6">
    <location>
        <begin position="108"/>
        <end position="126"/>
    </location>
</feature>
<dbReference type="InterPro" id="IPR007267">
    <property type="entry name" value="GtrA_DPMS_TM"/>
</dbReference>
<keyword evidence="9" id="KW-1185">Reference proteome</keyword>
<organism evidence="8 9">
    <name type="scientific">Extibacter muris</name>
    <dbReference type="NCBI Taxonomy" id="1796622"/>
    <lineage>
        <taxon>Bacteria</taxon>
        <taxon>Bacillati</taxon>
        <taxon>Bacillota</taxon>
        <taxon>Clostridia</taxon>
        <taxon>Lachnospirales</taxon>
        <taxon>Lachnospiraceae</taxon>
        <taxon>Extibacter</taxon>
    </lineage>
</organism>
<evidence type="ECO:0000256" key="5">
    <source>
        <dbReference type="ARBA" id="ARBA00023136"/>
    </source>
</evidence>
<evidence type="ECO:0000256" key="2">
    <source>
        <dbReference type="ARBA" id="ARBA00009399"/>
    </source>
</evidence>
<dbReference type="PANTHER" id="PTHR38459">
    <property type="entry name" value="PROPHAGE BACTOPRENOL-LINKED GLUCOSE TRANSLOCASE HOMOLOG"/>
    <property type="match status" value="1"/>
</dbReference>
<dbReference type="EMBL" id="SMMX01000021">
    <property type="protein sequence ID" value="TDA20421.1"/>
    <property type="molecule type" value="Genomic_DNA"/>
</dbReference>
<comment type="subcellular location">
    <subcellularLocation>
        <location evidence="1">Membrane</location>
        <topology evidence="1">Multi-pass membrane protein</topology>
    </subcellularLocation>
</comment>
<feature type="transmembrane region" description="Helical" evidence="6">
    <location>
        <begin position="38"/>
        <end position="54"/>
    </location>
</feature>
<evidence type="ECO:0000256" key="1">
    <source>
        <dbReference type="ARBA" id="ARBA00004141"/>
    </source>
</evidence>
<evidence type="ECO:0000313" key="9">
    <source>
        <dbReference type="Proteomes" id="UP000295710"/>
    </source>
</evidence>
<gene>
    <name evidence="8" type="ORF">E1963_16960</name>
</gene>
<keyword evidence="5 6" id="KW-0472">Membrane</keyword>
<dbReference type="GO" id="GO:0005886">
    <property type="term" value="C:plasma membrane"/>
    <property type="evidence" value="ECO:0007669"/>
    <property type="project" value="TreeGrafter"/>
</dbReference>
<dbReference type="GO" id="GO:0000271">
    <property type="term" value="P:polysaccharide biosynthetic process"/>
    <property type="evidence" value="ECO:0007669"/>
    <property type="project" value="InterPro"/>
</dbReference>
<evidence type="ECO:0000259" key="7">
    <source>
        <dbReference type="Pfam" id="PF04138"/>
    </source>
</evidence>
<protein>
    <submittedName>
        <fullName evidence="8">GtrA family protein</fullName>
    </submittedName>
</protein>
<dbReference type="Pfam" id="PF04138">
    <property type="entry name" value="GtrA_DPMS_TM"/>
    <property type="match status" value="1"/>
</dbReference>
<proteinExistence type="inferred from homology"/>
<accession>A0A4R4FAY2</accession>
<evidence type="ECO:0000256" key="3">
    <source>
        <dbReference type="ARBA" id="ARBA00022692"/>
    </source>
</evidence>
<dbReference type="RefSeq" id="WP_132280569.1">
    <property type="nucleotide sequence ID" value="NZ_JAOBST010000053.1"/>
</dbReference>
<dbReference type="AlphaFoldDB" id="A0A4R4FAY2"/>
<name>A0A4R4FAY2_9FIRM</name>
<keyword evidence="3 6" id="KW-0812">Transmembrane</keyword>
<evidence type="ECO:0000256" key="6">
    <source>
        <dbReference type="SAM" id="Phobius"/>
    </source>
</evidence>
<dbReference type="PANTHER" id="PTHR38459:SF5">
    <property type="entry name" value="CELL WALL TEICHOIC ACID GLYCOSYLATION PROTEIN GTCA"/>
    <property type="match status" value="1"/>
</dbReference>